<evidence type="ECO:0000313" key="2">
    <source>
        <dbReference type="Proteomes" id="UP000176326"/>
    </source>
</evidence>
<dbReference type="EMBL" id="MHMN01000006">
    <property type="protein sequence ID" value="OGZ28978.1"/>
    <property type="molecule type" value="Genomic_DNA"/>
</dbReference>
<evidence type="ECO:0000313" key="1">
    <source>
        <dbReference type="EMBL" id="OGZ28978.1"/>
    </source>
</evidence>
<comment type="caution">
    <text evidence="1">The sequence shown here is derived from an EMBL/GenBank/DDBJ whole genome shotgun (WGS) entry which is preliminary data.</text>
</comment>
<dbReference type="Proteomes" id="UP000176326">
    <property type="component" value="Unassembled WGS sequence"/>
</dbReference>
<name>A0A1G2EUM3_9BACT</name>
<sequence>MSSATLATRTNAVACAESELGNLPDGDYAVSIVESAFGCGLTATQPITQFIILTLRGNDPKFALGEVLADLELPRGVAECLSDLYDSLLYLD</sequence>
<dbReference type="AlphaFoldDB" id="A0A1G2EUM3"/>
<reference evidence="1 2" key="1">
    <citation type="journal article" date="2016" name="Nat. Commun.">
        <title>Thousands of microbial genomes shed light on interconnected biogeochemical processes in an aquifer system.</title>
        <authorList>
            <person name="Anantharaman K."/>
            <person name="Brown C.T."/>
            <person name="Hug L.A."/>
            <person name="Sharon I."/>
            <person name="Castelle C.J."/>
            <person name="Probst A.J."/>
            <person name="Thomas B.C."/>
            <person name="Singh A."/>
            <person name="Wilkins M.J."/>
            <person name="Karaoz U."/>
            <person name="Brodie E.L."/>
            <person name="Williams K.H."/>
            <person name="Hubbard S.S."/>
            <person name="Banfield J.F."/>
        </authorList>
    </citation>
    <scope>NUCLEOTIDE SEQUENCE [LARGE SCALE GENOMIC DNA]</scope>
</reference>
<protein>
    <submittedName>
        <fullName evidence="1">Uncharacterized protein</fullName>
    </submittedName>
</protein>
<gene>
    <name evidence="1" type="ORF">A2427_03830</name>
</gene>
<accession>A0A1G2EUM3</accession>
<organism evidence="1 2">
    <name type="scientific">Candidatus Nealsonbacteria bacterium RIFOXYC1_FULL_40_7</name>
    <dbReference type="NCBI Taxonomy" id="1801678"/>
    <lineage>
        <taxon>Bacteria</taxon>
        <taxon>Candidatus Nealsoniibacteriota</taxon>
    </lineage>
</organism>
<proteinExistence type="predicted"/>